<sequence length="90" mass="10571">MPDRHERIPEHDPQMGDDEQEFQDELVRSYEEDPPKDVDFSVEDEGEMGISRWVEQETRTGERHSEDRPAEEAAVHVENRAPRSEPADRQ</sequence>
<dbReference type="Proteomes" id="UP001501842">
    <property type="component" value="Unassembled WGS sequence"/>
</dbReference>
<evidence type="ECO:0000313" key="3">
    <source>
        <dbReference type="Proteomes" id="UP001501842"/>
    </source>
</evidence>
<evidence type="ECO:0000256" key="1">
    <source>
        <dbReference type="SAM" id="MobiDB-lite"/>
    </source>
</evidence>
<protein>
    <submittedName>
        <fullName evidence="2">Uncharacterized protein</fullName>
    </submittedName>
</protein>
<reference evidence="2 3" key="1">
    <citation type="journal article" date="2019" name="Int. J. Syst. Evol. Microbiol.">
        <title>The Global Catalogue of Microorganisms (GCM) 10K type strain sequencing project: providing services to taxonomists for standard genome sequencing and annotation.</title>
        <authorList>
            <consortium name="The Broad Institute Genomics Platform"/>
            <consortium name="The Broad Institute Genome Sequencing Center for Infectious Disease"/>
            <person name="Wu L."/>
            <person name="Ma J."/>
        </authorList>
    </citation>
    <scope>NUCLEOTIDE SEQUENCE [LARGE SCALE GENOMIC DNA]</scope>
    <source>
        <strain evidence="2 3">JCM 8201</strain>
    </source>
</reference>
<name>A0ABN3UCS1_9ACTN</name>
<dbReference type="EMBL" id="BAAATZ010000013">
    <property type="protein sequence ID" value="GAA2728913.1"/>
    <property type="molecule type" value="Genomic_DNA"/>
</dbReference>
<feature type="compositionally biased region" description="Basic and acidic residues" evidence="1">
    <location>
        <begin position="1"/>
        <end position="14"/>
    </location>
</feature>
<feature type="region of interest" description="Disordered" evidence="1">
    <location>
        <begin position="1"/>
        <end position="90"/>
    </location>
</feature>
<comment type="caution">
    <text evidence="2">The sequence shown here is derived from an EMBL/GenBank/DDBJ whole genome shotgun (WGS) entry which is preliminary data.</text>
</comment>
<feature type="compositionally biased region" description="Acidic residues" evidence="1">
    <location>
        <begin position="15"/>
        <end position="24"/>
    </location>
</feature>
<gene>
    <name evidence="2" type="ORF">GCM10010439_38190</name>
</gene>
<dbReference type="RefSeq" id="WP_344451844.1">
    <property type="nucleotide sequence ID" value="NZ_BAAATZ010000013.1"/>
</dbReference>
<organism evidence="2 3">
    <name type="scientific">Actinocorallia aurantiaca</name>
    <dbReference type="NCBI Taxonomy" id="46204"/>
    <lineage>
        <taxon>Bacteria</taxon>
        <taxon>Bacillati</taxon>
        <taxon>Actinomycetota</taxon>
        <taxon>Actinomycetes</taxon>
        <taxon>Streptosporangiales</taxon>
        <taxon>Thermomonosporaceae</taxon>
        <taxon>Actinocorallia</taxon>
    </lineage>
</organism>
<evidence type="ECO:0000313" key="2">
    <source>
        <dbReference type="EMBL" id="GAA2728913.1"/>
    </source>
</evidence>
<feature type="compositionally biased region" description="Basic and acidic residues" evidence="1">
    <location>
        <begin position="54"/>
        <end position="90"/>
    </location>
</feature>
<feature type="compositionally biased region" description="Basic and acidic residues" evidence="1">
    <location>
        <begin position="25"/>
        <end position="39"/>
    </location>
</feature>
<keyword evidence="3" id="KW-1185">Reference proteome</keyword>
<accession>A0ABN3UCS1</accession>
<proteinExistence type="predicted"/>